<accession>A0A2N7W406</accession>
<dbReference type="InterPro" id="IPR012495">
    <property type="entry name" value="TadE-like_dom"/>
</dbReference>
<feature type="transmembrane region" description="Helical" evidence="1">
    <location>
        <begin position="21"/>
        <end position="44"/>
    </location>
</feature>
<feature type="domain" description="TadE-like" evidence="2">
    <location>
        <begin position="15"/>
        <end position="57"/>
    </location>
</feature>
<proteinExistence type="predicted"/>
<organism evidence="3 4">
    <name type="scientific">Trinickia soli</name>
    <dbReference type="NCBI Taxonomy" id="380675"/>
    <lineage>
        <taxon>Bacteria</taxon>
        <taxon>Pseudomonadati</taxon>
        <taxon>Pseudomonadota</taxon>
        <taxon>Betaproteobacteria</taxon>
        <taxon>Burkholderiales</taxon>
        <taxon>Burkholderiaceae</taxon>
        <taxon>Trinickia</taxon>
    </lineage>
</organism>
<sequence length="154" mass="16323">MRRLPRAALPLHEFGSAAVEFALVFPLLFTVLYGIVTYSVLLVAEQSLTLAAEEGARAALHYESATSVVEALAARSSNACSVATQATAWLGAYAQCSTQTQSCSYNSAMDCVQVTLTYNYAGHPIVPTLPLLSLALPKTLSSVATVQLDPENVL</sequence>
<reference evidence="3 4" key="1">
    <citation type="submission" date="2018-01" db="EMBL/GenBank/DDBJ databases">
        <title>Whole genome analyses suggest that Burkholderia sensu lato contains two further novel genera in the rhizoxinica-symbiotica group Mycetohabitans gen. nov., and Trinickia gen. nov.: implications for the evolution of diazotrophy and nodulation in the Burkholderiaceae.</title>
        <authorList>
            <person name="Estrada-de los Santos P."/>
            <person name="Palmer M."/>
            <person name="Chavez-Ramirez B."/>
            <person name="Beukes C."/>
            <person name="Steenkamp E.T."/>
            <person name="Hirsch A.M."/>
            <person name="Manyaka P."/>
            <person name="Maluk M."/>
            <person name="Lafos M."/>
            <person name="Crook M."/>
            <person name="Gross E."/>
            <person name="Simon M.F."/>
            <person name="Bueno dos Reis Junior F."/>
            <person name="Poole P.S."/>
            <person name="Venter S.N."/>
            <person name="James E.K."/>
        </authorList>
    </citation>
    <scope>NUCLEOTIDE SEQUENCE [LARGE SCALE GENOMIC DNA]</scope>
    <source>
        <strain evidence="3 4">GP25-8</strain>
    </source>
</reference>
<keyword evidence="1" id="KW-0812">Transmembrane</keyword>
<comment type="caution">
    <text evidence="3">The sequence shown here is derived from an EMBL/GenBank/DDBJ whole genome shotgun (WGS) entry which is preliminary data.</text>
</comment>
<evidence type="ECO:0000256" key="1">
    <source>
        <dbReference type="SAM" id="Phobius"/>
    </source>
</evidence>
<dbReference type="AlphaFoldDB" id="A0A2N7W406"/>
<evidence type="ECO:0000313" key="4">
    <source>
        <dbReference type="Proteomes" id="UP000235347"/>
    </source>
</evidence>
<name>A0A2N7W406_9BURK</name>
<dbReference type="Proteomes" id="UP000235347">
    <property type="component" value="Unassembled WGS sequence"/>
</dbReference>
<evidence type="ECO:0000313" key="3">
    <source>
        <dbReference type="EMBL" id="PMS24140.1"/>
    </source>
</evidence>
<dbReference type="Pfam" id="PF07811">
    <property type="entry name" value="TadE"/>
    <property type="match status" value="1"/>
</dbReference>
<evidence type="ECO:0000259" key="2">
    <source>
        <dbReference type="Pfam" id="PF07811"/>
    </source>
</evidence>
<gene>
    <name evidence="3" type="ORF">C0Z19_14405</name>
</gene>
<keyword evidence="1" id="KW-0472">Membrane</keyword>
<keyword evidence="4" id="KW-1185">Reference proteome</keyword>
<keyword evidence="1" id="KW-1133">Transmembrane helix</keyword>
<protein>
    <submittedName>
        <fullName evidence="3">Pilus assembly protein TadE</fullName>
    </submittedName>
</protein>
<dbReference type="EMBL" id="PNYB01000011">
    <property type="protein sequence ID" value="PMS24140.1"/>
    <property type="molecule type" value="Genomic_DNA"/>
</dbReference>